<accession>A0ABR4J2K4</accession>
<evidence type="ECO:0000256" key="1">
    <source>
        <dbReference type="SAM" id="MobiDB-lite"/>
    </source>
</evidence>
<feature type="signal peptide" evidence="2">
    <location>
        <begin position="1"/>
        <end position="26"/>
    </location>
</feature>
<evidence type="ECO:0000313" key="4">
    <source>
        <dbReference type="Proteomes" id="UP001610335"/>
    </source>
</evidence>
<comment type="caution">
    <text evidence="3">The sequence shown here is derived from an EMBL/GenBank/DDBJ whole genome shotgun (WGS) entry which is preliminary data.</text>
</comment>
<gene>
    <name evidence="3" type="ORF">BDW59DRAFT_138456</name>
</gene>
<evidence type="ECO:0000313" key="3">
    <source>
        <dbReference type="EMBL" id="KAL2833307.1"/>
    </source>
</evidence>
<keyword evidence="4" id="KW-1185">Reference proteome</keyword>
<protein>
    <recommendedName>
        <fullName evidence="5">Secreted protein</fullName>
    </recommendedName>
</protein>
<sequence length="126" mass="13859">MLTGMLFPTSRFLSASLLLSSPFASSSYKFIVCAPDHYSIASRESNAGEGGRRQGGTFNDPYTSLSELGETSSCPFARLRDLDGSVGAAEARRARWRVIARCTESFIFGSFCVWFCWCIVWCGVVD</sequence>
<feature type="chain" id="PRO_5045988664" description="Secreted protein" evidence="2">
    <location>
        <begin position="27"/>
        <end position="126"/>
    </location>
</feature>
<proteinExistence type="predicted"/>
<evidence type="ECO:0000256" key="2">
    <source>
        <dbReference type="SAM" id="SignalP"/>
    </source>
</evidence>
<dbReference type="Proteomes" id="UP001610335">
    <property type="component" value="Unassembled WGS sequence"/>
</dbReference>
<name>A0ABR4J2K4_9EURO</name>
<feature type="compositionally biased region" description="Polar residues" evidence="1">
    <location>
        <begin position="56"/>
        <end position="66"/>
    </location>
</feature>
<organism evidence="3 4">
    <name type="scientific">Aspergillus cavernicola</name>
    <dbReference type="NCBI Taxonomy" id="176166"/>
    <lineage>
        <taxon>Eukaryota</taxon>
        <taxon>Fungi</taxon>
        <taxon>Dikarya</taxon>
        <taxon>Ascomycota</taxon>
        <taxon>Pezizomycotina</taxon>
        <taxon>Eurotiomycetes</taxon>
        <taxon>Eurotiomycetidae</taxon>
        <taxon>Eurotiales</taxon>
        <taxon>Aspergillaceae</taxon>
        <taxon>Aspergillus</taxon>
        <taxon>Aspergillus subgen. Nidulantes</taxon>
    </lineage>
</organism>
<keyword evidence="2" id="KW-0732">Signal</keyword>
<evidence type="ECO:0008006" key="5">
    <source>
        <dbReference type="Google" id="ProtNLM"/>
    </source>
</evidence>
<dbReference type="EMBL" id="JBFXLS010000004">
    <property type="protein sequence ID" value="KAL2833307.1"/>
    <property type="molecule type" value="Genomic_DNA"/>
</dbReference>
<feature type="non-terminal residue" evidence="3">
    <location>
        <position position="126"/>
    </location>
</feature>
<reference evidence="3 4" key="1">
    <citation type="submission" date="2024-07" db="EMBL/GenBank/DDBJ databases">
        <title>Section-level genome sequencing and comparative genomics of Aspergillus sections Usti and Cavernicolus.</title>
        <authorList>
            <consortium name="Lawrence Berkeley National Laboratory"/>
            <person name="Nybo J.L."/>
            <person name="Vesth T.C."/>
            <person name="Theobald S."/>
            <person name="Frisvad J.C."/>
            <person name="Larsen T.O."/>
            <person name="Kjaerboelling I."/>
            <person name="Rothschild-Mancinelli K."/>
            <person name="Lyhne E.K."/>
            <person name="Kogle M.E."/>
            <person name="Barry K."/>
            <person name="Clum A."/>
            <person name="Na H."/>
            <person name="Ledsgaard L."/>
            <person name="Lin J."/>
            <person name="Lipzen A."/>
            <person name="Kuo A."/>
            <person name="Riley R."/>
            <person name="Mondo S."/>
            <person name="LaButti K."/>
            <person name="Haridas S."/>
            <person name="Pangalinan J."/>
            <person name="Salamov A.A."/>
            <person name="Simmons B.A."/>
            <person name="Magnuson J.K."/>
            <person name="Chen J."/>
            <person name="Drula E."/>
            <person name="Henrissat B."/>
            <person name="Wiebenga A."/>
            <person name="Lubbers R.J."/>
            <person name="Gomes A.C."/>
            <person name="Makela M.R."/>
            <person name="Stajich J."/>
            <person name="Grigoriev I.V."/>
            <person name="Mortensen U.H."/>
            <person name="De vries R.P."/>
            <person name="Baker S.E."/>
            <person name="Andersen M.R."/>
        </authorList>
    </citation>
    <scope>NUCLEOTIDE SEQUENCE [LARGE SCALE GENOMIC DNA]</scope>
    <source>
        <strain evidence="3 4">CBS 600.67</strain>
    </source>
</reference>
<feature type="region of interest" description="Disordered" evidence="1">
    <location>
        <begin position="44"/>
        <end position="66"/>
    </location>
</feature>